<dbReference type="InterPro" id="IPR036051">
    <property type="entry name" value="KRAB_dom_sf"/>
</dbReference>
<dbReference type="AlphaFoldDB" id="A0A9W3GFC6"/>
<dbReference type="Gene3D" id="6.10.140.140">
    <property type="match status" value="1"/>
</dbReference>
<dbReference type="CTD" id="162972"/>
<evidence type="ECO:0000313" key="2">
    <source>
        <dbReference type="RefSeq" id="XP_045377900.1"/>
    </source>
</evidence>
<proteinExistence type="predicted"/>
<dbReference type="SUPFAM" id="SSF109640">
    <property type="entry name" value="KRAB domain (Kruppel-associated box)"/>
    <property type="match status" value="1"/>
</dbReference>
<dbReference type="InterPro" id="IPR001909">
    <property type="entry name" value="KRAB"/>
</dbReference>
<gene>
    <name evidence="2" type="primary">LOC123611647</name>
</gene>
<evidence type="ECO:0000259" key="1">
    <source>
        <dbReference type="PROSITE" id="PS50805"/>
    </source>
</evidence>
<name>A0A9W3GFC6_CAMBA</name>
<sequence length="201" mass="21563">MAALVTPAQVLVTFKDVAVTFTQEEWGQLDLDQRTLYREVMLETCGLLVSLGHPVPKAELMHLLEPGPKVWTVTRGLSWSTCPGRNRELAGTVDSGQPLERTGTQASHLLEGTLCRVWLFSHIKGSCASAGQPWPMPLLRDPGTFHHHCLASRSVQLHPAGGGEARSGVTPRRSCTLLAEIPLTRTGPLAAPGCSGLESAG</sequence>
<dbReference type="SMART" id="SM00349">
    <property type="entry name" value="KRAB"/>
    <property type="match status" value="1"/>
</dbReference>
<dbReference type="PROSITE" id="PS50805">
    <property type="entry name" value="KRAB"/>
    <property type="match status" value="1"/>
</dbReference>
<accession>A0A9W3GFC6</accession>
<dbReference type="CDD" id="cd07765">
    <property type="entry name" value="KRAB_A-box"/>
    <property type="match status" value="1"/>
</dbReference>
<dbReference type="RefSeq" id="XP_045377900.1">
    <property type="nucleotide sequence ID" value="XM_045521944.1"/>
</dbReference>
<dbReference type="GO" id="GO:0006355">
    <property type="term" value="P:regulation of DNA-templated transcription"/>
    <property type="evidence" value="ECO:0007669"/>
    <property type="project" value="InterPro"/>
</dbReference>
<feature type="domain" description="KRAB" evidence="1">
    <location>
        <begin position="12"/>
        <end position="83"/>
    </location>
</feature>
<reference evidence="2" key="1">
    <citation type="submission" date="2025-08" db="UniProtKB">
        <authorList>
            <consortium name="RefSeq"/>
        </authorList>
    </citation>
    <scope>IDENTIFICATION</scope>
    <source>
        <tissue evidence="2">Blood</tissue>
    </source>
</reference>
<dbReference type="InterPro" id="IPR050169">
    <property type="entry name" value="Krueppel_C2H2_ZnF"/>
</dbReference>
<dbReference type="PANTHER" id="PTHR23232">
    <property type="entry name" value="KRAB DOMAIN C2H2 ZINC FINGER"/>
    <property type="match status" value="1"/>
</dbReference>
<protein>
    <submittedName>
        <fullName evidence="2">Zinc finger protein 705G</fullName>
    </submittedName>
</protein>
<dbReference type="PANTHER" id="PTHR23232:SF157">
    <property type="entry name" value="ZINC FINGER PROTEIN 525"/>
    <property type="match status" value="1"/>
</dbReference>
<organism evidence="2">
    <name type="scientific">Camelus bactrianus</name>
    <name type="common">Bactrian camel</name>
    <dbReference type="NCBI Taxonomy" id="9837"/>
    <lineage>
        <taxon>Eukaryota</taxon>
        <taxon>Metazoa</taxon>
        <taxon>Chordata</taxon>
        <taxon>Craniata</taxon>
        <taxon>Vertebrata</taxon>
        <taxon>Euteleostomi</taxon>
        <taxon>Mammalia</taxon>
        <taxon>Eutheria</taxon>
        <taxon>Laurasiatheria</taxon>
        <taxon>Artiodactyla</taxon>
        <taxon>Tylopoda</taxon>
        <taxon>Camelidae</taxon>
        <taxon>Camelus</taxon>
    </lineage>
</organism>
<dbReference type="Pfam" id="PF01352">
    <property type="entry name" value="KRAB"/>
    <property type="match status" value="1"/>
</dbReference>